<evidence type="ECO:0000313" key="11">
    <source>
        <dbReference type="EnsemblMetazoa" id="RPRC012316-PA"/>
    </source>
</evidence>
<evidence type="ECO:0000256" key="7">
    <source>
        <dbReference type="ARBA" id="ARBA00033987"/>
    </source>
</evidence>
<dbReference type="SUPFAM" id="SSF47769">
    <property type="entry name" value="SAM/Pointed domain"/>
    <property type="match status" value="1"/>
</dbReference>
<evidence type="ECO:0000256" key="9">
    <source>
        <dbReference type="SAM" id="Coils"/>
    </source>
</evidence>
<feature type="coiled-coil region" evidence="9">
    <location>
        <begin position="139"/>
        <end position="170"/>
    </location>
</feature>
<dbReference type="InterPro" id="IPR013761">
    <property type="entry name" value="SAM/pointed_sf"/>
</dbReference>
<dbReference type="RefSeq" id="XP_073974281.1">
    <property type="nucleotide sequence ID" value="XM_074118180.1"/>
</dbReference>
<dbReference type="Pfam" id="PF12796">
    <property type="entry name" value="Ank_2"/>
    <property type="match status" value="1"/>
</dbReference>
<dbReference type="InterPro" id="IPR002110">
    <property type="entry name" value="Ankyrin_rpt"/>
</dbReference>
<evidence type="ECO:0000259" key="10">
    <source>
        <dbReference type="SMART" id="SM00454"/>
    </source>
</evidence>
<dbReference type="VEuPathDB" id="VectorBase:RPRC012316"/>
<dbReference type="GeneID" id="141449103"/>
<dbReference type="SMART" id="SM00248">
    <property type="entry name" value="ANK"/>
    <property type="match status" value="3"/>
</dbReference>
<evidence type="ECO:0000256" key="5">
    <source>
        <dbReference type="ARBA" id="ARBA00023043"/>
    </source>
</evidence>
<protein>
    <recommendedName>
        <fullName evidence="1">NAD(+) ADP-ribosyltransferase</fullName>
        <ecNumber evidence="1">2.4.2.30</ecNumber>
    </recommendedName>
</protein>
<dbReference type="eggNOG" id="KOG0504">
    <property type="taxonomic scope" value="Eukaryota"/>
</dbReference>
<evidence type="ECO:0000256" key="8">
    <source>
        <dbReference type="PROSITE-ProRule" id="PRU00023"/>
    </source>
</evidence>
<proteinExistence type="inferred from homology"/>
<sequence length="436" mass="48008">MSQTRYHRAAQDGLLDILKEATKRDCNLKDEDGMTPTLWAANNGQLEALRLLVGRGGDVEKANYHFGQTALHLAAARGHLPCVSFLVGFNANLFSLDNEHHTPLQVASNPHVIDFLDKATTSLLLNNKKEVKTLKDKALKDAERRKKKYDERIKKERDKEEKRMKKAEKVIGSKIETDTPIPTVQVKNNSSALVKGPTFTEIVGGTLSKKPTTGVKKILEKTLRPDDKNHQSCKAAPNQKKDAQIIYVSSYDNPNTGKRGKISDVFENPSVNGADNLVQSSMFDRPGFGSVAFRRRANLAGTLSGPLTEVILEKDTDIEGECGSETSIGSVGSLANRNKPSQPVWLADDITTSDEENIVSNGQWSPLERFLVAAGVEEYSATLKEQQIDLDALLILSDQDLIDLGIPMGPRRKLLHAVGQRKQALQNPGLLNDTKL</sequence>
<evidence type="ECO:0000313" key="12">
    <source>
        <dbReference type="Proteomes" id="UP000015103"/>
    </source>
</evidence>
<dbReference type="InterPro" id="IPR036770">
    <property type="entry name" value="Ankyrin_rpt-contain_sf"/>
</dbReference>
<dbReference type="STRING" id="13249.T1I7P4"/>
<dbReference type="GO" id="GO:0003950">
    <property type="term" value="F:NAD+ poly-ADP-ribosyltransferase activity"/>
    <property type="evidence" value="ECO:0007669"/>
    <property type="project" value="UniProtKB-EC"/>
</dbReference>
<keyword evidence="3" id="KW-0548">Nucleotidyltransferase</keyword>
<dbReference type="AlphaFoldDB" id="T1I7P4"/>
<keyword evidence="4" id="KW-0677">Repeat</keyword>
<evidence type="ECO:0000256" key="2">
    <source>
        <dbReference type="ARBA" id="ARBA00022676"/>
    </source>
</evidence>
<dbReference type="HOGENOM" id="CLU_1222329_0_0_1"/>
<dbReference type="PANTHER" id="PTHR24171:SF9">
    <property type="entry name" value="ANKYRIN REPEAT DOMAIN-CONTAINING PROTEIN 39"/>
    <property type="match status" value="1"/>
</dbReference>
<dbReference type="EMBL" id="ACPB03000177">
    <property type="status" value="NOT_ANNOTATED_CDS"/>
    <property type="molecule type" value="Genomic_DNA"/>
</dbReference>
<keyword evidence="5 8" id="KW-0040">ANK repeat</keyword>
<dbReference type="PROSITE" id="PS50088">
    <property type="entry name" value="ANK_REPEAT"/>
    <property type="match status" value="2"/>
</dbReference>
<dbReference type="PANTHER" id="PTHR24171">
    <property type="entry name" value="ANKYRIN REPEAT DOMAIN-CONTAINING PROTEIN 39-RELATED"/>
    <property type="match status" value="1"/>
</dbReference>
<comment type="similarity">
    <text evidence="6">Belongs to the ARTD/PARP family.</text>
</comment>
<reference evidence="11" key="1">
    <citation type="submission" date="2015-05" db="UniProtKB">
        <authorList>
            <consortium name="EnsemblMetazoa"/>
        </authorList>
    </citation>
    <scope>IDENTIFICATION</scope>
</reference>
<keyword evidence="12" id="KW-1185">Reference proteome</keyword>
<dbReference type="Gene3D" id="1.10.150.50">
    <property type="entry name" value="Transcription Factor, Ets-1"/>
    <property type="match status" value="1"/>
</dbReference>
<dbReference type="SMART" id="SM00454">
    <property type="entry name" value="SAM"/>
    <property type="match status" value="1"/>
</dbReference>
<evidence type="ECO:0000256" key="4">
    <source>
        <dbReference type="ARBA" id="ARBA00022737"/>
    </source>
</evidence>
<evidence type="ECO:0000256" key="3">
    <source>
        <dbReference type="ARBA" id="ARBA00022695"/>
    </source>
</evidence>
<feature type="repeat" description="ANK" evidence="8">
    <location>
        <begin position="66"/>
        <end position="98"/>
    </location>
</feature>
<keyword evidence="9" id="KW-0175">Coiled coil</keyword>
<evidence type="ECO:0000256" key="1">
    <source>
        <dbReference type="ARBA" id="ARBA00012020"/>
    </source>
</evidence>
<feature type="domain" description="SAM" evidence="10">
    <location>
        <begin position="359"/>
        <end position="424"/>
    </location>
</feature>
<dbReference type="Proteomes" id="UP000015103">
    <property type="component" value="Unassembled WGS sequence"/>
</dbReference>
<dbReference type="Gene3D" id="1.25.40.20">
    <property type="entry name" value="Ankyrin repeat-containing domain"/>
    <property type="match status" value="1"/>
</dbReference>
<dbReference type="GO" id="GO:0016779">
    <property type="term" value="F:nucleotidyltransferase activity"/>
    <property type="evidence" value="ECO:0007669"/>
    <property type="project" value="UniProtKB-KW"/>
</dbReference>
<dbReference type="Pfam" id="PF00536">
    <property type="entry name" value="SAM_1"/>
    <property type="match status" value="1"/>
</dbReference>
<organism evidence="11 12">
    <name type="scientific">Rhodnius prolixus</name>
    <name type="common">Triatomid bug</name>
    <dbReference type="NCBI Taxonomy" id="13249"/>
    <lineage>
        <taxon>Eukaryota</taxon>
        <taxon>Metazoa</taxon>
        <taxon>Ecdysozoa</taxon>
        <taxon>Arthropoda</taxon>
        <taxon>Hexapoda</taxon>
        <taxon>Insecta</taxon>
        <taxon>Pterygota</taxon>
        <taxon>Neoptera</taxon>
        <taxon>Paraneoptera</taxon>
        <taxon>Hemiptera</taxon>
        <taxon>Heteroptera</taxon>
        <taxon>Panheteroptera</taxon>
        <taxon>Cimicomorpha</taxon>
        <taxon>Reduviidae</taxon>
        <taxon>Triatominae</taxon>
        <taxon>Rhodnius</taxon>
    </lineage>
</organism>
<accession>T1I7P4</accession>
<dbReference type="RefSeq" id="XP_073974280.1">
    <property type="nucleotide sequence ID" value="XM_074118179.1"/>
</dbReference>
<dbReference type="SUPFAM" id="SSF48403">
    <property type="entry name" value="Ankyrin repeat"/>
    <property type="match status" value="1"/>
</dbReference>
<comment type="catalytic activity">
    <reaction evidence="7">
        <text>NAD(+) + (ADP-D-ribosyl)n-acceptor = nicotinamide + (ADP-D-ribosyl)n+1-acceptor + H(+).</text>
        <dbReference type="EC" id="2.4.2.30"/>
    </reaction>
</comment>
<dbReference type="EC" id="2.4.2.30" evidence="1"/>
<dbReference type="PROSITE" id="PS50297">
    <property type="entry name" value="ANK_REP_REGION"/>
    <property type="match status" value="2"/>
</dbReference>
<keyword evidence="2" id="KW-0328">Glycosyltransferase</keyword>
<feature type="repeat" description="ANK" evidence="8">
    <location>
        <begin position="32"/>
        <end position="64"/>
    </location>
</feature>
<evidence type="ECO:0000256" key="6">
    <source>
        <dbReference type="ARBA" id="ARBA00024347"/>
    </source>
</evidence>
<dbReference type="EnsemblMetazoa" id="RPRC012316-RA">
    <property type="protein sequence ID" value="RPRC012316-PA"/>
    <property type="gene ID" value="RPRC012316"/>
</dbReference>
<dbReference type="InParanoid" id="T1I7P4"/>
<keyword evidence="3" id="KW-0808">Transferase</keyword>
<dbReference type="CDD" id="cd09517">
    <property type="entry name" value="SAM_USH1G_HARP"/>
    <property type="match status" value="1"/>
</dbReference>
<dbReference type="InterPro" id="IPR001660">
    <property type="entry name" value="SAM"/>
</dbReference>
<name>T1I7P4_RHOPR</name>